<name>A0A9W6NUH2_9PSEU</name>
<dbReference type="AlphaFoldDB" id="A0A9W6NUH2"/>
<keyword evidence="3" id="KW-1185">Reference proteome</keyword>
<feature type="transmembrane region" description="Helical" evidence="1">
    <location>
        <begin position="43"/>
        <end position="63"/>
    </location>
</feature>
<organism evidence="2 3">
    <name type="scientific">Pseudonocardia halophobica</name>
    <dbReference type="NCBI Taxonomy" id="29401"/>
    <lineage>
        <taxon>Bacteria</taxon>
        <taxon>Bacillati</taxon>
        <taxon>Actinomycetota</taxon>
        <taxon>Actinomycetes</taxon>
        <taxon>Pseudonocardiales</taxon>
        <taxon>Pseudonocardiaceae</taxon>
        <taxon>Pseudonocardia</taxon>
    </lineage>
</organism>
<evidence type="ECO:0000313" key="2">
    <source>
        <dbReference type="EMBL" id="GLL10270.1"/>
    </source>
</evidence>
<gene>
    <name evidence="2" type="ORF">GCM10017577_14100</name>
</gene>
<proteinExistence type="predicted"/>
<reference evidence="2" key="2">
    <citation type="submission" date="2023-01" db="EMBL/GenBank/DDBJ databases">
        <authorList>
            <person name="Sun Q."/>
            <person name="Evtushenko L."/>
        </authorList>
    </citation>
    <scope>NUCLEOTIDE SEQUENCE</scope>
    <source>
        <strain evidence="2">VKM Ac-1069</strain>
    </source>
</reference>
<sequence>MVLVTAMIVGLYLVGRAVAEPFVIDLGDPASYRDDWGGPSLAGVLAVHCGPGLLALGLMVAAVRRRSARARASAGDPRRGW</sequence>
<protein>
    <submittedName>
        <fullName evidence="2">Uncharacterized protein</fullName>
    </submittedName>
</protein>
<keyword evidence="1" id="KW-1133">Transmembrane helix</keyword>
<keyword evidence="1" id="KW-0472">Membrane</keyword>
<evidence type="ECO:0000313" key="3">
    <source>
        <dbReference type="Proteomes" id="UP001143463"/>
    </source>
</evidence>
<dbReference type="Proteomes" id="UP001143463">
    <property type="component" value="Unassembled WGS sequence"/>
</dbReference>
<keyword evidence="1" id="KW-0812">Transmembrane</keyword>
<reference evidence="2" key="1">
    <citation type="journal article" date="2014" name="Int. J. Syst. Evol. Microbiol.">
        <title>Complete genome sequence of Corynebacterium casei LMG S-19264T (=DSM 44701T), isolated from a smear-ripened cheese.</title>
        <authorList>
            <consortium name="US DOE Joint Genome Institute (JGI-PGF)"/>
            <person name="Walter F."/>
            <person name="Albersmeier A."/>
            <person name="Kalinowski J."/>
            <person name="Ruckert C."/>
        </authorList>
    </citation>
    <scope>NUCLEOTIDE SEQUENCE</scope>
    <source>
        <strain evidence="2">VKM Ac-1069</strain>
    </source>
</reference>
<comment type="caution">
    <text evidence="2">The sequence shown here is derived from an EMBL/GenBank/DDBJ whole genome shotgun (WGS) entry which is preliminary data.</text>
</comment>
<evidence type="ECO:0000256" key="1">
    <source>
        <dbReference type="SAM" id="Phobius"/>
    </source>
</evidence>
<accession>A0A9W6NUH2</accession>
<dbReference type="EMBL" id="BSFQ01000004">
    <property type="protein sequence ID" value="GLL10270.1"/>
    <property type="molecule type" value="Genomic_DNA"/>
</dbReference>